<dbReference type="Pfam" id="PF13649">
    <property type="entry name" value="Methyltransf_25"/>
    <property type="match status" value="1"/>
</dbReference>
<organism evidence="3">
    <name type="scientific">Mesorhizobium sp. WSM2240</name>
    <dbReference type="NCBI Taxonomy" id="3228851"/>
    <lineage>
        <taxon>Bacteria</taxon>
        <taxon>Pseudomonadati</taxon>
        <taxon>Pseudomonadota</taxon>
        <taxon>Alphaproteobacteria</taxon>
        <taxon>Hyphomicrobiales</taxon>
        <taxon>Phyllobacteriaceae</taxon>
        <taxon>Mesorhizobium</taxon>
    </lineage>
</organism>
<dbReference type="AlphaFoldDB" id="A0AAU8CMP1"/>
<feature type="domain" description="Methyltransferase" evidence="2">
    <location>
        <begin position="44"/>
        <end position="136"/>
    </location>
</feature>
<dbReference type="Gene3D" id="2.20.130.10">
    <property type="entry name" value="CAC2371-like domains"/>
    <property type="match status" value="1"/>
</dbReference>
<evidence type="ECO:0000256" key="1">
    <source>
        <dbReference type="ARBA" id="ARBA00022679"/>
    </source>
</evidence>
<name>A0AAU8CMP1_9HYPH</name>
<evidence type="ECO:0000313" key="3">
    <source>
        <dbReference type="EMBL" id="XCG48185.1"/>
    </source>
</evidence>
<dbReference type="GO" id="GO:0032259">
    <property type="term" value="P:methylation"/>
    <property type="evidence" value="ECO:0007669"/>
    <property type="project" value="UniProtKB-KW"/>
</dbReference>
<sequence length="251" mass="27770">MLHNASVDDRLYRDPDLVQFYDIENEGGEDLAYCLRLAEGRQSVLDLGCGTGQLAAALANGRSVTGVDPAAAMLEIARHRSNGHKVSWVEADARDVRLGLKFDLVLLTGHAFQVFLTRSDQEAVLRTIACHLAPAGRFIFDSRNPAMEEWRTWNPQQSERILEHPRLGAVKAWNDSSQDAATGVVTYETHYEVLASGRRLSAKSDISFPTKEALAEMLDGAGLVVEEWLGDWLGGPYRQTSPEIIPIGRLR</sequence>
<accession>A0AAU8CMP1</accession>
<proteinExistence type="predicted"/>
<protein>
    <submittedName>
        <fullName evidence="3">Methyltransferase domain-containing protein</fullName>
    </submittedName>
</protein>
<dbReference type="EMBL" id="CP159253">
    <property type="protein sequence ID" value="XCG48185.1"/>
    <property type="molecule type" value="Genomic_DNA"/>
</dbReference>
<dbReference type="InterPro" id="IPR029063">
    <property type="entry name" value="SAM-dependent_MTases_sf"/>
</dbReference>
<dbReference type="SUPFAM" id="SSF53335">
    <property type="entry name" value="S-adenosyl-L-methionine-dependent methyltransferases"/>
    <property type="match status" value="1"/>
</dbReference>
<dbReference type="InterPro" id="IPR041698">
    <property type="entry name" value="Methyltransf_25"/>
</dbReference>
<evidence type="ECO:0000259" key="2">
    <source>
        <dbReference type="Pfam" id="PF13649"/>
    </source>
</evidence>
<gene>
    <name evidence="3" type="ORF">ABVK50_23540</name>
</gene>
<reference evidence="3" key="1">
    <citation type="submission" date="2024-06" db="EMBL/GenBank/DDBJ databases">
        <title>Mesorhizobium karijinii sp. nov., a symbiont of the iconic Swainsona formosa from arid Australia.</title>
        <authorList>
            <person name="Hill Y.J."/>
            <person name="Watkin E.L.J."/>
            <person name="O'Hara G.W."/>
            <person name="Terpolilli J."/>
            <person name="Tye M.L."/>
            <person name="Kohlmeier M.G."/>
        </authorList>
    </citation>
    <scope>NUCLEOTIDE SEQUENCE</scope>
    <source>
        <strain evidence="3">WSM2240</strain>
    </source>
</reference>
<dbReference type="GO" id="GO:0008168">
    <property type="term" value="F:methyltransferase activity"/>
    <property type="evidence" value="ECO:0007669"/>
    <property type="project" value="UniProtKB-KW"/>
</dbReference>
<dbReference type="RefSeq" id="WP_353644278.1">
    <property type="nucleotide sequence ID" value="NZ_CP159253.1"/>
</dbReference>
<keyword evidence="3" id="KW-0489">Methyltransferase</keyword>
<dbReference type="CDD" id="cd02440">
    <property type="entry name" value="AdoMet_MTases"/>
    <property type="match status" value="1"/>
</dbReference>
<dbReference type="PANTHER" id="PTHR43861">
    <property type="entry name" value="TRANS-ACONITATE 2-METHYLTRANSFERASE-RELATED"/>
    <property type="match status" value="1"/>
</dbReference>
<keyword evidence="1" id="KW-0808">Transferase</keyword>
<dbReference type="Gene3D" id="3.40.50.150">
    <property type="entry name" value="Vaccinia Virus protein VP39"/>
    <property type="match status" value="1"/>
</dbReference>